<reference evidence="2 3" key="1">
    <citation type="journal article" date="2012" name="Plant Cell">
        <title>Genome comparison of barley and maize smut fungi reveals targeted loss of RNA silencing components and species-specific presence of transposable elements.</title>
        <authorList>
            <person name="Laurie J.D."/>
            <person name="Ali S."/>
            <person name="Linning R."/>
            <person name="Mannhaupt G."/>
            <person name="Wong P."/>
            <person name="Gueldener U."/>
            <person name="Muensterkoetter M."/>
            <person name="Moore R."/>
            <person name="Kahmann R."/>
            <person name="Bakkeren G."/>
            <person name="Schirawski J."/>
        </authorList>
    </citation>
    <scope>NUCLEOTIDE SEQUENCE [LARGE SCALE GENOMIC DNA]</scope>
    <source>
        <strain evidence="3">Uh4875-4</strain>
    </source>
</reference>
<dbReference type="EMBL" id="CAGI01000166">
    <property type="protein sequence ID" value="CCF51588.1"/>
    <property type="molecule type" value="Genomic_DNA"/>
</dbReference>
<gene>
    <name evidence="2" type="ORF">UHOR_15018</name>
</gene>
<keyword evidence="1" id="KW-0732">Signal</keyword>
<proteinExistence type="predicted"/>
<evidence type="ECO:0000256" key="1">
    <source>
        <dbReference type="SAM" id="SignalP"/>
    </source>
</evidence>
<dbReference type="OMA" id="IKSAGHW"/>
<accession>I2FXE5</accession>
<name>I2FXE5_USTHO</name>
<feature type="signal peptide" evidence="1">
    <location>
        <begin position="1"/>
        <end position="30"/>
    </location>
</feature>
<dbReference type="AlphaFoldDB" id="I2FXE5"/>
<evidence type="ECO:0000313" key="2">
    <source>
        <dbReference type="EMBL" id="CCF51588.1"/>
    </source>
</evidence>
<protein>
    <submittedName>
        <fullName evidence="2">Uncharacterized protein</fullName>
    </submittedName>
</protein>
<sequence>MQLTLLSHCKRLFLAILICTTLLSINVTSAVIQNGEEVKTAEKAIDAIKSAGHWFIKPYDVPSLSSPRRSVLQRLKSFFSRVPIKISQTGDATIVANRGTNYRMVRFGSKDNVFVVAPRSKETFHGLTAKEQEYIVVHRVPSVQRITLVEIQPTQP</sequence>
<feature type="chain" id="PRO_5003657975" evidence="1">
    <location>
        <begin position="31"/>
        <end position="156"/>
    </location>
</feature>
<keyword evidence="3" id="KW-1185">Reference proteome</keyword>
<evidence type="ECO:0000313" key="3">
    <source>
        <dbReference type="Proteomes" id="UP000006174"/>
    </source>
</evidence>
<dbReference type="Proteomes" id="UP000006174">
    <property type="component" value="Unassembled WGS sequence"/>
</dbReference>
<comment type="caution">
    <text evidence="2">The sequence shown here is derived from an EMBL/GenBank/DDBJ whole genome shotgun (WGS) entry which is preliminary data.</text>
</comment>
<dbReference type="OrthoDB" id="10252049at2759"/>
<dbReference type="HOGENOM" id="CLU_1688045_0_0_1"/>
<organism evidence="2 3">
    <name type="scientific">Ustilago hordei</name>
    <name type="common">Barley covered smut fungus</name>
    <dbReference type="NCBI Taxonomy" id="120017"/>
    <lineage>
        <taxon>Eukaryota</taxon>
        <taxon>Fungi</taxon>
        <taxon>Dikarya</taxon>
        <taxon>Basidiomycota</taxon>
        <taxon>Ustilaginomycotina</taxon>
        <taxon>Ustilaginomycetes</taxon>
        <taxon>Ustilaginales</taxon>
        <taxon>Ustilaginaceae</taxon>
        <taxon>Ustilago</taxon>
    </lineage>
</organism>